<gene>
    <name evidence="1" type="ORF">AB6D66_24600</name>
</gene>
<proteinExistence type="predicted"/>
<reference evidence="1 2" key="1">
    <citation type="journal article" date="2024" name="ISME J.">
        <title>Tailless and filamentous prophages are predominant in marine Vibrio.</title>
        <authorList>
            <person name="Steensen K."/>
            <person name="Seneca J."/>
            <person name="Bartlau N."/>
            <person name="Yu X.A."/>
            <person name="Hussain F.A."/>
            <person name="Polz M.F."/>
        </authorList>
    </citation>
    <scope>NUCLEOTIDE SEQUENCE [LARGE SCALE GENOMIC DNA]</scope>
    <source>
        <strain evidence="1 2">10N.239.312.F12</strain>
    </source>
</reference>
<dbReference type="Proteomes" id="UP001570071">
    <property type="component" value="Unassembled WGS sequence"/>
</dbReference>
<dbReference type="RefSeq" id="WP_017632887.1">
    <property type="nucleotide sequence ID" value="NZ_JBFSSG010000106.1"/>
</dbReference>
<name>A0ABV4N431_9VIBR</name>
<sequence length="79" mass="9213">MSRFKEVFGLFYSGLLFVAAMKSVDEIVMLLVEVVKNQGIEQKDMYLRIGMKLQYLRMEVGSGAKLSVMKRWEINKARY</sequence>
<keyword evidence="2" id="KW-1185">Reference proteome</keyword>
<evidence type="ECO:0000313" key="1">
    <source>
        <dbReference type="EMBL" id="MEZ8724256.1"/>
    </source>
</evidence>
<organism evidence="1 2">
    <name type="scientific">Vibrio pomeroyi</name>
    <dbReference type="NCBI Taxonomy" id="198832"/>
    <lineage>
        <taxon>Bacteria</taxon>
        <taxon>Pseudomonadati</taxon>
        <taxon>Pseudomonadota</taxon>
        <taxon>Gammaproteobacteria</taxon>
        <taxon>Vibrionales</taxon>
        <taxon>Vibrionaceae</taxon>
        <taxon>Vibrio</taxon>
    </lineage>
</organism>
<protein>
    <submittedName>
        <fullName evidence="1">Uncharacterized protein</fullName>
    </submittedName>
</protein>
<comment type="caution">
    <text evidence="1">The sequence shown here is derived from an EMBL/GenBank/DDBJ whole genome shotgun (WGS) entry which is preliminary data.</text>
</comment>
<evidence type="ECO:0000313" key="2">
    <source>
        <dbReference type="Proteomes" id="UP001570071"/>
    </source>
</evidence>
<accession>A0ABV4N431</accession>
<dbReference type="EMBL" id="JBFSSG010000106">
    <property type="protein sequence ID" value="MEZ8724256.1"/>
    <property type="molecule type" value="Genomic_DNA"/>
</dbReference>